<gene>
    <name evidence="7" type="ORF">HDF16_000460</name>
</gene>
<dbReference type="RefSeq" id="WP_184213537.1">
    <property type="nucleotide sequence ID" value="NZ_JACHIP010000001.1"/>
</dbReference>
<evidence type="ECO:0000256" key="1">
    <source>
        <dbReference type="ARBA" id="ARBA00004167"/>
    </source>
</evidence>
<evidence type="ECO:0000313" key="8">
    <source>
        <dbReference type="Proteomes" id="UP000540989"/>
    </source>
</evidence>
<feature type="transmembrane region" description="Helical" evidence="5">
    <location>
        <begin position="319"/>
        <end position="339"/>
    </location>
</feature>
<evidence type="ECO:0000259" key="6">
    <source>
        <dbReference type="PROSITE" id="PS52015"/>
    </source>
</evidence>
<dbReference type="NCBIfam" id="TIGR01352">
    <property type="entry name" value="tonB_Cterm"/>
    <property type="match status" value="2"/>
</dbReference>
<dbReference type="Gene3D" id="3.30.2010.10">
    <property type="entry name" value="Metalloproteases ('zincins'), catalytic domain"/>
    <property type="match status" value="1"/>
</dbReference>
<accession>A0A7W7Z9G2</accession>
<feature type="transmembrane region" description="Helical" evidence="5">
    <location>
        <begin position="111"/>
        <end position="133"/>
    </location>
</feature>
<evidence type="ECO:0000256" key="4">
    <source>
        <dbReference type="ARBA" id="ARBA00023136"/>
    </source>
</evidence>
<proteinExistence type="predicted"/>
<dbReference type="CDD" id="cd07341">
    <property type="entry name" value="M56_BlaR1_MecR1_like"/>
    <property type="match status" value="1"/>
</dbReference>
<dbReference type="GO" id="GO:0055085">
    <property type="term" value="P:transmembrane transport"/>
    <property type="evidence" value="ECO:0007669"/>
    <property type="project" value="InterPro"/>
</dbReference>
<keyword evidence="3 5" id="KW-1133">Transmembrane helix</keyword>
<reference evidence="7 8" key="1">
    <citation type="submission" date="2020-08" db="EMBL/GenBank/DDBJ databases">
        <title>Genomic Encyclopedia of Type Strains, Phase IV (KMG-V): Genome sequencing to study the core and pangenomes of soil and plant-associated prokaryotes.</title>
        <authorList>
            <person name="Whitman W."/>
        </authorList>
    </citation>
    <scope>NUCLEOTIDE SEQUENCE [LARGE SCALE GENOMIC DNA]</scope>
    <source>
        <strain evidence="7 8">M8UP14</strain>
    </source>
</reference>
<dbReference type="Pfam" id="PF03544">
    <property type="entry name" value="TonB_C"/>
    <property type="match status" value="2"/>
</dbReference>
<name>A0A7W7Z9G2_9BACT</name>
<evidence type="ECO:0000256" key="3">
    <source>
        <dbReference type="ARBA" id="ARBA00022989"/>
    </source>
</evidence>
<dbReference type="InterPro" id="IPR052173">
    <property type="entry name" value="Beta-lactam_resp_regulator"/>
</dbReference>
<dbReference type="GO" id="GO:0016020">
    <property type="term" value="C:membrane"/>
    <property type="evidence" value="ECO:0007669"/>
    <property type="project" value="UniProtKB-SubCell"/>
</dbReference>
<comment type="caution">
    <text evidence="7">The sequence shown here is derived from an EMBL/GenBank/DDBJ whole genome shotgun (WGS) entry which is preliminary data.</text>
</comment>
<dbReference type="EMBL" id="JACHIP010000001">
    <property type="protein sequence ID" value="MBB5055791.1"/>
    <property type="molecule type" value="Genomic_DNA"/>
</dbReference>
<evidence type="ECO:0000256" key="2">
    <source>
        <dbReference type="ARBA" id="ARBA00022692"/>
    </source>
</evidence>
<dbReference type="Proteomes" id="UP000540989">
    <property type="component" value="Unassembled WGS sequence"/>
</dbReference>
<feature type="transmembrane region" description="Helical" evidence="5">
    <location>
        <begin position="50"/>
        <end position="68"/>
    </location>
</feature>
<dbReference type="InterPro" id="IPR006260">
    <property type="entry name" value="TonB/TolA_C"/>
</dbReference>
<keyword evidence="8" id="KW-1185">Reference proteome</keyword>
<dbReference type="PANTHER" id="PTHR34978">
    <property type="entry name" value="POSSIBLE SENSOR-TRANSDUCER PROTEIN BLAR"/>
    <property type="match status" value="1"/>
</dbReference>
<dbReference type="Gene3D" id="3.30.1150.10">
    <property type="match status" value="2"/>
</dbReference>
<keyword evidence="2 5" id="KW-0812">Transmembrane</keyword>
<keyword evidence="4 5" id="KW-0472">Membrane</keyword>
<dbReference type="PROSITE" id="PS52015">
    <property type="entry name" value="TONB_CTD"/>
    <property type="match status" value="2"/>
</dbReference>
<comment type="subcellular location">
    <subcellularLocation>
        <location evidence="1">Membrane</location>
        <topology evidence="1">Single-pass membrane protein</topology>
    </subcellularLocation>
</comment>
<dbReference type="InterPro" id="IPR008756">
    <property type="entry name" value="Peptidase_M56"/>
</dbReference>
<dbReference type="InterPro" id="IPR037682">
    <property type="entry name" value="TonB_C"/>
</dbReference>
<dbReference type="PANTHER" id="PTHR34978:SF3">
    <property type="entry name" value="SLR0241 PROTEIN"/>
    <property type="match status" value="1"/>
</dbReference>
<evidence type="ECO:0000313" key="7">
    <source>
        <dbReference type="EMBL" id="MBB5055791.1"/>
    </source>
</evidence>
<feature type="transmembrane region" description="Helical" evidence="5">
    <location>
        <begin position="14"/>
        <end position="38"/>
    </location>
</feature>
<dbReference type="Pfam" id="PF05569">
    <property type="entry name" value="Peptidase_M56"/>
    <property type="match status" value="1"/>
</dbReference>
<dbReference type="SUPFAM" id="SSF74653">
    <property type="entry name" value="TolA/TonB C-terminal domain"/>
    <property type="match status" value="2"/>
</dbReference>
<sequence>MIDSLIGLLRQGEWVALGYLANAVWQVPLVFAAAWIAAKLARRTGSALEHRVWVLALLLEALLPAAHLDLRAGWEWMTALFSRRSGAHEGAVGLVVGAGAVNGDGLRLPSFLLVGLASIFAATVVYFVARLAWGAWRTESMRRRALPLVLEGEAARAWRRCGGLAPVVELRVSGVVSGPVTVGISQPAVLVPVGFLESVESSDLEAVLAHELAHVRRWDFAKNLLYEAISVAVAWHPVVWMTRARVAESREMVCDAMAAEAVAGNENYARSLLRLAAMVADGSPAKTLHAIGIFDANSFERRVMNLTKKPVEMRIMQRVGTVAACAVMVVATCAAALALRVEVGPEMQAVAAAGGADPLKVDQGKLTHTSQKMPVYPAEAKAKKDTINGPVVLAVTIGKDGAVEQISVKKSLRADYDRSALDAVKDWRWQPYLLNGEPVEVDTTVTVTYSLGDDSEGEPLIQKVTASAQGTPNHLPKIIGQVDPEYPAQGRVDKVNGTVVVGVTVGSDGAVKETHIVDSLRDDFDESAQKAVRQYRFEPALADGKPVEAKVQVQVDFRIY</sequence>
<protein>
    <submittedName>
        <fullName evidence="7">TonB family protein</fullName>
    </submittedName>
</protein>
<feature type="domain" description="TonB C-terminal" evidence="6">
    <location>
        <begin position="363"/>
        <end position="458"/>
    </location>
</feature>
<feature type="domain" description="TonB C-terminal" evidence="6">
    <location>
        <begin position="471"/>
        <end position="560"/>
    </location>
</feature>
<organism evidence="7 8">
    <name type="scientific">Granulicella aggregans</name>
    <dbReference type="NCBI Taxonomy" id="474949"/>
    <lineage>
        <taxon>Bacteria</taxon>
        <taxon>Pseudomonadati</taxon>
        <taxon>Acidobacteriota</taxon>
        <taxon>Terriglobia</taxon>
        <taxon>Terriglobales</taxon>
        <taxon>Acidobacteriaceae</taxon>
        <taxon>Granulicella</taxon>
    </lineage>
</organism>
<dbReference type="AlphaFoldDB" id="A0A7W7Z9G2"/>
<evidence type="ECO:0000256" key="5">
    <source>
        <dbReference type="SAM" id="Phobius"/>
    </source>
</evidence>